<protein>
    <submittedName>
        <fullName evidence="6">Ligand-binding sensor domain-containing protein/signal transduction histidine kinase</fullName>
    </submittedName>
</protein>
<dbReference type="Proteomes" id="UP000534186">
    <property type="component" value="Unassembled WGS sequence"/>
</dbReference>
<sequence>MKVHRLVGKMVAVFVVMFVAQTVHAVDPNRALSQYMRESWGLERGFTGGAVTSIAQTADGFLWIGTEKGLVRFDGLSFHVFQQQIPATLPIGPVQELVADSQSNLWILLANTTILRYHDGKFDPGHSQAEVGITSIGRRRDGSALLSSLALGPLAYHAGKFDVLTAPQAPGRSDPAQAAVMNDELSSRLSWATGVATHRFAKPNTAVAAVAETSDGVIWLGTPDKGLFYLRDGQVHSVALEVDDGRVNCLLPMENGELLIGTDKGVLRWNGSKITREGVPSVLWKVSVLSAIRDRDGNIWIGSSHGLLRFNALGISSDDEGTVASGLAVNTLFEDREGNIWIGTPRGIERLRDSTFVSYAVDNDLRSASGGPVYVDAGERTWFAPLDGGLHWLRDGKIESVNAAGLDRDVVYSITGSRDELWVGRQRGGLTRLRFTNGAFETKTYTHADGLLQDSVYAVHRNRDGSVWAGTLNGGVSEVRDGKLTSYTMANGMPSNAVTSIAEGADGTMWFATPVGLTQLSHGQWRTFTENNGLPSPDIDCLLEDSSHVLWVGTTSGLAYLNSGTVHIPRNVPEALHEQIFGVAEDTNGWLWVATSNHVLRVKRDRLLSGVAQEGDVREYGTIDGLSGVEGVKRQQSVVADPLGRIWFSMNHGLSVVDPIRATHSTAPVLAKIDAVSVDGVPIDLATSVRVPSVRQRMTFNFSGVSLSVPERVRYKYRLDGFDRGWSEPVGLREAVYTNLDPGSYTFHVIASNSDGVWNMDGPSLNLTVVPAFYQTNWFLLLCAATVAVLAWAVYQWHVGQVTSRMDIQFIERLSERTRIARELHDTLLQSFQGLILHFQTARDLIPRDPSEAEKSLDSALESADQAMVEGRNAIYDIRSSTLVDDDLAHMITTLGRELGANSEDGTGPRFSVVEEGTAKPLDPIFRDDVYHIVREALRNSFKHSEAQKIEAEITYGKRLLRVRIRDDGKGIDRKVLEEGERAGHWGLPGMRERAKRISGQLAVWSEAGVGTEVELNLPGSLVYEAGSSQFLLRFFRRIGTRDKGL</sequence>
<feature type="signal peptide" evidence="4">
    <location>
        <begin position="1"/>
        <end position="25"/>
    </location>
</feature>
<evidence type="ECO:0000256" key="4">
    <source>
        <dbReference type="SAM" id="SignalP"/>
    </source>
</evidence>
<dbReference type="Pfam" id="PF02518">
    <property type="entry name" value="HATPase_c"/>
    <property type="match status" value="1"/>
</dbReference>
<feature type="chain" id="PRO_5031320950" evidence="4">
    <location>
        <begin position="26"/>
        <end position="1046"/>
    </location>
</feature>
<organism evidence="6 7">
    <name type="scientific">Tunturiibacter lichenicola</name>
    <dbReference type="NCBI Taxonomy" id="2051959"/>
    <lineage>
        <taxon>Bacteria</taxon>
        <taxon>Pseudomonadati</taxon>
        <taxon>Acidobacteriota</taxon>
        <taxon>Terriglobia</taxon>
        <taxon>Terriglobales</taxon>
        <taxon>Acidobacteriaceae</taxon>
        <taxon>Tunturiibacter</taxon>
    </lineage>
</organism>
<dbReference type="SUPFAM" id="SSF63829">
    <property type="entry name" value="Calcium-dependent phosphotriesterase"/>
    <property type="match status" value="2"/>
</dbReference>
<keyword evidence="1" id="KW-0808">Transferase</keyword>
<keyword evidence="4" id="KW-0732">Signal</keyword>
<dbReference type="InterPro" id="IPR011712">
    <property type="entry name" value="Sig_transdc_His_kin_sub3_dim/P"/>
</dbReference>
<dbReference type="EMBL" id="JACCCV010000002">
    <property type="protein sequence ID" value="NYF52898.1"/>
    <property type="molecule type" value="Genomic_DNA"/>
</dbReference>
<dbReference type="InterPro" id="IPR013783">
    <property type="entry name" value="Ig-like_fold"/>
</dbReference>
<evidence type="ECO:0000313" key="6">
    <source>
        <dbReference type="EMBL" id="NYF52898.1"/>
    </source>
</evidence>
<comment type="caution">
    <text evidence="6">The sequence shown here is derived from an EMBL/GenBank/DDBJ whole genome shotgun (WGS) entry which is preliminary data.</text>
</comment>
<dbReference type="PROSITE" id="PS50109">
    <property type="entry name" value="HIS_KIN"/>
    <property type="match status" value="1"/>
</dbReference>
<proteinExistence type="predicted"/>
<dbReference type="GO" id="GO:0046983">
    <property type="term" value="F:protein dimerization activity"/>
    <property type="evidence" value="ECO:0007669"/>
    <property type="project" value="InterPro"/>
</dbReference>
<dbReference type="InterPro" id="IPR015943">
    <property type="entry name" value="WD40/YVTN_repeat-like_dom_sf"/>
</dbReference>
<evidence type="ECO:0000256" key="2">
    <source>
        <dbReference type="ARBA" id="ARBA00022777"/>
    </source>
</evidence>
<feature type="domain" description="Histidine kinase" evidence="5">
    <location>
        <begin position="930"/>
        <end position="1022"/>
    </location>
</feature>
<evidence type="ECO:0000259" key="5">
    <source>
        <dbReference type="PROSITE" id="PS50109"/>
    </source>
</evidence>
<dbReference type="Pfam" id="PF07494">
    <property type="entry name" value="Reg_prop"/>
    <property type="match status" value="4"/>
</dbReference>
<dbReference type="GO" id="GO:0016020">
    <property type="term" value="C:membrane"/>
    <property type="evidence" value="ECO:0007669"/>
    <property type="project" value="InterPro"/>
</dbReference>
<accession>A0A7Y9NQ52</accession>
<gene>
    <name evidence="6" type="ORF">HDF12_003297</name>
</gene>
<dbReference type="CDD" id="cd00146">
    <property type="entry name" value="PKD"/>
    <property type="match status" value="1"/>
</dbReference>
<dbReference type="Gene3D" id="3.30.565.10">
    <property type="entry name" value="Histidine kinase-like ATPase, C-terminal domain"/>
    <property type="match status" value="1"/>
</dbReference>
<dbReference type="Pfam" id="PF07730">
    <property type="entry name" value="HisKA_3"/>
    <property type="match status" value="1"/>
</dbReference>
<dbReference type="InterPro" id="IPR005467">
    <property type="entry name" value="His_kinase_dom"/>
</dbReference>
<keyword evidence="3" id="KW-0902">Two-component regulatory system</keyword>
<reference evidence="6 7" key="1">
    <citation type="submission" date="2020-07" db="EMBL/GenBank/DDBJ databases">
        <title>Genomic Encyclopedia of Type Strains, Phase IV (KMG-V): Genome sequencing to study the core and pangenomes of soil and plant-associated prokaryotes.</title>
        <authorList>
            <person name="Whitman W."/>
        </authorList>
    </citation>
    <scope>NUCLEOTIDE SEQUENCE [LARGE SCALE GENOMIC DNA]</scope>
    <source>
        <strain evidence="6 7">M8UP30</strain>
    </source>
</reference>
<dbReference type="GO" id="GO:0000155">
    <property type="term" value="F:phosphorelay sensor kinase activity"/>
    <property type="evidence" value="ECO:0007669"/>
    <property type="project" value="InterPro"/>
</dbReference>
<dbReference type="Gene3D" id="2.60.40.10">
    <property type="entry name" value="Immunoglobulins"/>
    <property type="match status" value="1"/>
</dbReference>
<dbReference type="InterPro" id="IPR011123">
    <property type="entry name" value="Y_Y_Y"/>
</dbReference>
<dbReference type="Gene3D" id="1.20.5.1930">
    <property type="match status" value="1"/>
</dbReference>
<dbReference type="SUPFAM" id="SSF55874">
    <property type="entry name" value="ATPase domain of HSP90 chaperone/DNA topoisomerase II/histidine kinase"/>
    <property type="match status" value="1"/>
</dbReference>
<dbReference type="InterPro" id="IPR011110">
    <property type="entry name" value="Reg_prop"/>
</dbReference>
<dbReference type="InterPro" id="IPR003594">
    <property type="entry name" value="HATPase_dom"/>
</dbReference>
<dbReference type="CDD" id="cd16917">
    <property type="entry name" value="HATPase_UhpB-NarQ-NarX-like"/>
    <property type="match status" value="1"/>
</dbReference>
<dbReference type="PANTHER" id="PTHR24421:SF62">
    <property type="entry name" value="SENSORY TRANSDUCTION HISTIDINE KINASE"/>
    <property type="match status" value="1"/>
</dbReference>
<dbReference type="SMART" id="SM00387">
    <property type="entry name" value="HATPase_c"/>
    <property type="match status" value="1"/>
</dbReference>
<dbReference type="PANTHER" id="PTHR24421">
    <property type="entry name" value="NITRATE/NITRITE SENSOR PROTEIN NARX-RELATED"/>
    <property type="match status" value="1"/>
</dbReference>
<dbReference type="InterPro" id="IPR036890">
    <property type="entry name" value="HATPase_C_sf"/>
</dbReference>
<dbReference type="Pfam" id="PF07495">
    <property type="entry name" value="Y_Y_Y"/>
    <property type="match status" value="1"/>
</dbReference>
<dbReference type="Gene3D" id="2.130.10.10">
    <property type="entry name" value="YVTN repeat-like/Quinoprotein amine dehydrogenase"/>
    <property type="match status" value="3"/>
</dbReference>
<evidence type="ECO:0000256" key="1">
    <source>
        <dbReference type="ARBA" id="ARBA00022679"/>
    </source>
</evidence>
<name>A0A7Y9NQ52_9BACT</name>
<keyword evidence="2 6" id="KW-0418">Kinase</keyword>
<evidence type="ECO:0000313" key="7">
    <source>
        <dbReference type="Proteomes" id="UP000534186"/>
    </source>
</evidence>
<dbReference type="AlphaFoldDB" id="A0A7Y9NQ52"/>
<evidence type="ECO:0000256" key="3">
    <source>
        <dbReference type="ARBA" id="ARBA00023012"/>
    </source>
</evidence>
<dbReference type="InterPro" id="IPR050482">
    <property type="entry name" value="Sensor_HK_TwoCompSys"/>
</dbReference>